<comment type="caution">
    <text evidence="6">The sequence shown here is derived from an EMBL/GenBank/DDBJ whole genome shotgun (WGS) entry which is preliminary data.</text>
</comment>
<feature type="transmembrane region" description="Helical" evidence="4">
    <location>
        <begin position="81"/>
        <end position="103"/>
    </location>
</feature>
<keyword evidence="7" id="KW-1185">Reference proteome</keyword>
<dbReference type="GO" id="GO:0005886">
    <property type="term" value="C:plasma membrane"/>
    <property type="evidence" value="ECO:0007669"/>
    <property type="project" value="UniProtKB-SubCell"/>
</dbReference>
<protein>
    <submittedName>
        <fullName evidence="6">Adenylate cyclase</fullName>
    </submittedName>
</protein>
<reference evidence="6 7" key="1">
    <citation type="submission" date="2019-07" db="EMBL/GenBank/DDBJ databases">
        <title>Whole genome shotgun sequence of Reyranella soli NBRC 108950.</title>
        <authorList>
            <person name="Hosoyama A."/>
            <person name="Uohara A."/>
            <person name="Ohji S."/>
            <person name="Ichikawa N."/>
        </authorList>
    </citation>
    <scope>NUCLEOTIDE SEQUENCE [LARGE SCALE GENOMIC DNA]</scope>
    <source>
        <strain evidence="6 7">NBRC 108950</strain>
    </source>
</reference>
<organism evidence="6 7">
    <name type="scientific">Reyranella soli</name>
    <dbReference type="NCBI Taxonomy" id="1230389"/>
    <lineage>
        <taxon>Bacteria</taxon>
        <taxon>Pseudomonadati</taxon>
        <taxon>Pseudomonadota</taxon>
        <taxon>Alphaproteobacteria</taxon>
        <taxon>Hyphomicrobiales</taxon>
        <taxon>Reyranellaceae</taxon>
        <taxon>Reyranella</taxon>
    </lineage>
</organism>
<keyword evidence="4" id="KW-0812">Transmembrane</keyword>
<evidence type="ECO:0000313" key="6">
    <source>
        <dbReference type="EMBL" id="GEP52972.1"/>
    </source>
</evidence>
<dbReference type="PROSITE" id="PS50125">
    <property type="entry name" value="GUANYLATE_CYCLASE_2"/>
    <property type="match status" value="1"/>
</dbReference>
<keyword evidence="4" id="KW-1133">Transmembrane helix</keyword>
<dbReference type="PANTHER" id="PTHR43081">
    <property type="entry name" value="ADENYLATE CYCLASE, TERMINAL-DIFFERENTIATION SPECIFIC-RELATED"/>
    <property type="match status" value="1"/>
</dbReference>
<name>A0A512N1W6_9HYPH</name>
<dbReference type="CDD" id="cd07302">
    <property type="entry name" value="CHD"/>
    <property type="match status" value="1"/>
</dbReference>
<dbReference type="InterPro" id="IPR029787">
    <property type="entry name" value="Nucleotide_cyclase"/>
</dbReference>
<dbReference type="SUPFAM" id="SSF55073">
    <property type="entry name" value="Nucleotide cyclase"/>
    <property type="match status" value="1"/>
</dbReference>
<dbReference type="GO" id="GO:0004016">
    <property type="term" value="F:adenylate cyclase activity"/>
    <property type="evidence" value="ECO:0007669"/>
    <property type="project" value="UniProtKB-ARBA"/>
</dbReference>
<sequence>MTCSYHPAPPLWSLGLPVRLVRPMAEATPDGYANELRREILRSEIQRVRVLAVILVALLGVTLCAVNFLPGLIHSMFHQGLAWWLPLAGIGPFALYEVVVLFALRWRASHDRDFPRYARFGNAFIETSMPSVLIFALAHHMAPEAVFGYWPPLLYFVFVLLSTLRLDFWLSLWTGAVAAVQQFLLVLLFVPLELFSDVPEHSLLYNLSRSIVLLGCGVIAGIVAGSLRRQFEKSVAAAVARDRVTNMFGQHVSPAVVDRLLASHSDPPSELREVCVLFLDIRGFTAMTRKRPADETVALLNDFFAEMIEIVDRSNGIINKFLGDGFLAIFGAPLDDPKAAVNALAAAHGMLEAVERWNKTRPDKTLRVGIGIHLGKAVTGTVGSPQRKEYTVIGDTVNLAARLEQLTKETGSQLLVSSAVHLATTGADGATDLGPLPIRGYDEEVRVWKVV</sequence>
<keyword evidence="3 4" id="KW-0472">Membrane</keyword>
<feature type="transmembrane region" description="Helical" evidence="4">
    <location>
        <begin position="147"/>
        <end position="164"/>
    </location>
</feature>
<accession>A0A512N1W6</accession>
<dbReference type="GO" id="GO:0006171">
    <property type="term" value="P:cAMP biosynthetic process"/>
    <property type="evidence" value="ECO:0007669"/>
    <property type="project" value="TreeGrafter"/>
</dbReference>
<dbReference type="GO" id="GO:0035556">
    <property type="term" value="P:intracellular signal transduction"/>
    <property type="evidence" value="ECO:0007669"/>
    <property type="project" value="InterPro"/>
</dbReference>
<dbReference type="SMART" id="SM00044">
    <property type="entry name" value="CYCc"/>
    <property type="match status" value="1"/>
</dbReference>
<dbReference type="Gene3D" id="3.30.70.1230">
    <property type="entry name" value="Nucleotide cyclase"/>
    <property type="match status" value="1"/>
</dbReference>
<evidence type="ECO:0000256" key="3">
    <source>
        <dbReference type="ARBA" id="ARBA00023136"/>
    </source>
</evidence>
<dbReference type="EMBL" id="BKAJ01000004">
    <property type="protein sequence ID" value="GEP52972.1"/>
    <property type="molecule type" value="Genomic_DNA"/>
</dbReference>
<evidence type="ECO:0000256" key="1">
    <source>
        <dbReference type="ARBA" id="ARBA00004651"/>
    </source>
</evidence>
<dbReference type="InterPro" id="IPR050697">
    <property type="entry name" value="Adenylyl/Guanylyl_Cyclase_3/4"/>
</dbReference>
<feature type="transmembrane region" description="Helical" evidence="4">
    <location>
        <begin position="210"/>
        <end position="227"/>
    </location>
</feature>
<evidence type="ECO:0000256" key="4">
    <source>
        <dbReference type="SAM" id="Phobius"/>
    </source>
</evidence>
<dbReference type="AlphaFoldDB" id="A0A512N1W6"/>
<comment type="subcellular location">
    <subcellularLocation>
        <location evidence="1">Cell membrane</location>
        <topology evidence="1">Multi-pass membrane protein</topology>
    </subcellularLocation>
</comment>
<evidence type="ECO:0000259" key="5">
    <source>
        <dbReference type="PROSITE" id="PS50125"/>
    </source>
</evidence>
<dbReference type="InterPro" id="IPR001054">
    <property type="entry name" value="A/G_cyclase"/>
</dbReference>
<dbReference type="Proteomes" id="UP000321058">
    <property type="component" value="Unassembled WGS sequence"/>
</dbReference>
<feature type="domain" description="Guanylate cyclase" evidence="5">
    <location>
        <begin position="275"/>
        <end position="404"/>
    </location>
</feature>
<feature type="transmembrane region" description="Helical" evidence="4">
    <location>
        <begin position="123"/>
        <end position="141"/>
    </location>
</feature>
<evidence type="ECO:0000313" key="7">
    <source>
        <dbReference type="Proteomes" id="UP000321058"/>
    </source>
</evidence>
<evidence type="ECO:0000256" key="2">
    <source>
        <dbReference type="ARBA" id="ARBA00022475"/>
    </source>
</evidence>
<proteinExistence type="predicted"/>
<feature type="transmembrane region" description="Helical" evidence="4">
    <location>
        <begin position="48"/>
        <end position="69"/>
    </location>
</feature>
<keyword evidence="2" id="KW-1003">Cell membrane</keyword>
<dbReference type="PANTHER" id="PTHR43081:SF17">
    <property type="entry name" value="BLL5647 PROTEIN"/>
    <property type="match status" value="1"/>
</dbReference>
<feature type="transmembrane region" description="Helical" evidence="4">
    <location>
        <begin position="171"/>
        <end position="190"/>
    </location>
</feature>
<gene>
    <name evidence="6" type="ORF">RSO01_01380</name>
</gene>
<dbReference type="Pfam" id="PF00211">
    <property type="entry name" value="Guanylate_cyc"/>
    <property type="match status" value="1"/>
</dbReference>